<reference evidence="1" key="1">
    <citation type="journal article" date="2013" name="J. Gen. Virol.">
        <title>Ultrastructural and genomic characterization of a second banchine polydnavirus confirms the existence of shared features within this ichnovirus lineage.</title>
        <authorList>
            <person name="Djoumad A."/>
            <person name="Stoltz D."/>
            <person name="Beliveau C."/>
            <person name="Boyle B."/>
            <person name="Kuhn L."/>
            <person name="Cusson M."/>
        </authorList>
    </citation>
    <scope>NUCLEOTIDE SEQUENCE</scope>
</reference>
<sequence length="75" mass="8991">MDPRGNESNEIDRMIRTIKGYNEYLSKFKARDDLDDLRREDLVQCQKEKEIMVGRLKMAVRNMNHVPQSVLEIYF</sequence>
<name>S5DMG3_9VIRU</name>
<accession>S5DMG3</accession>
<dbReference type="EMBL" id="KC752219">
    <property type="protein sequence ID" value="AGQ20126.1"/>
    <property type="molecule type" value="Genomic_DNA"/>
</dbReference>
<evidence type="ECO:0000313" key="1">
    <source>
        <dbReference type="EMBL" id="AGQ20126.1"/>
    </source>
</evidence>
<proteinExistence type="predicted"/>
<protein>
    <submittedName>
        <fullName evidence="1">AsIV-cont00013-ORF1</fullName>
    </submittedName>
</protein>
<organism evidence="1">
    <name type="scientific">Apophua simplicipes ichnovirus</name>
    <dbReference type="NCBI Taxonomy" id="1329648"/>
    <lineage>
        <taxon>Viruses</taxon>
        <taxon>Viruses incertae sedis</taxon>
        <taxon>Polydnaviriformidae</taxon>
        <taxon>Ichnoviriform</taxon>
    </lineage>
</organism>